<keyword evidence="3" id="KW-0687">Ribonucleoprotein</keyword>
<dbReference type="EMBL" id="JAGVWE010000005">
    <property type="protein sequence ID" value="MBS3063522.1"/>
    <property type="molecule type" value="Genomic_DNA"/>
</dbReference>
<evidence type="ECO:0000256" key="3">
    <source>
        <dbReference type="ARBA" id="ARBA00023274"/>
    </source>
</evidence>
<protein>
    <recommendedName>
        <fullName evidence="8">50S ribosomal protein L1</fullName>
    </recommendedName>
</protein>
<gene>
    <name evidence="5" type="ORF">HA252_01740</name>
    <name evidence="6" type="ORF">J4203_06700</name>
</gene>
<dbReference type="InterPro" id="IPR016095">
    <property type="entry name" value="Ribosomal_uL1_3-a/b-sand"/>
</dbReference>
<dbReference type="Gene3D" id="3.30.190.20">
    <property type="match status" value="1"/>
</dbReference>
<evidence type="ECO:0000256" key="2">
    <source>
        <dbReference type="ARBA" id="ARBA00022980"/>
    </source>
</evidence>
<dbReference type="AlphaFoldDB" id="A0A7J4JLH0"/>
<keyword evidence="2" id="KW-0689">Ribosomal protein</keyword>
<reference evidence="6" key="2">
    <citation type="submission" date="2021-03" db="EMBL/GenBank/DDBJ databases">
        <authorList>
            <person name="Jaffe A."/>
        </authorList>
    </citation>
    <scope>NUCLEOTIDE SEQUENCE</scope>
    <source>
        <strain evidence="6">RIFCSPLOWO2_01_FULL_58_19</strain>
    </source>
</reference>
<dbReference type="GO" id="GO:1990904">
    <property type="term" value="C:ribonucleoprotein complex"/>
    <property type="evidence" value="ECO:0007669"/>
    <property type="project" value="UniProtKB-KW"/>
</dbReference>
<comment type="caution">
    <text evidence="5">The sequence shown here is derived from an EMBL/GenBank/DDBJ whole genome shotgun (WGS) entry which is preliminary data.</text>
</comment>
<dbReference type="Gene3D" id="3.40.50.790">
    <property type="match status" value="1"/>
</dbReference>
<dbReference type="Pfam" id="PF00687">
    <property type="entry name" value="Ribosomal_L1"/>
    <property type="match status" value="1"/>
</dbReference>
<evidence type="ECO:0008006" key="8">
    <source>
        <dbReference type="Google" id="ProtNLM"/>
    </source>
</evidence>
<organism evidence="5 7">
    <name type="scientific">Candidatus Iainarchaeum sp</name>
    <dbReference type="NCBI Taxonomy" id="3101447"/>
    <lineage>
        <taxon>Archaea</taxon>
        <taxon>Candidatus Iainarchaeota</taxon>
        <taxon>Candidatus Iainarchaeia</taxon>
        <taxon>Candidatus Iainarchaeales</taxon>
        <taxon>Candidatus Iainarchaeaceae</taxon>
        <taxon>Candidatus Iainarchaeum</taxon>
    </lineage>
</organism>
<feature type="compositionally biased region" description="Basic and acidic residues" evidence="4">
    <location>
        <begin position="230"/>
        <end position="247"/>
    </location>
</feature>
<dbReference type="InterPro" id="IPR023674">
    <property type="entry name" value="Ribosomal_uL1-like"/>
</dbReference>
<evidence type="ECO:0000313" key="7">
    <source>
        <dbReference type="Proteomes" id="UP000564964"/>
    </source>
</evidence>
<feature type="compositionally biased region" description="Basic residues" evidence="4">
    <location>
        <begin position="248"/>
        <end position="259"/>
    </location>
</feature>
<dbReference type="GO" id="GO:0005840">
    <property type="term" value="C:ribosome"/>
    <property type="evidence" value="ECO:0007669"/>
    <property type="project" value="UniProtKB-KW"/>
</dbReference>
<evidence type="ECO:0000313" key="6">
    <source>
        <dbReference type="EMBL" id="MBS3063522.1"/>
    </source>
</evidence>
<reference evidence="7" key="1">
    <citation type="journal article" date="2020" name="bioRxiv">
        <title>A rank-normalized archaeal taxonomy based on genome phylogeny resolves widespread incomplete and uneven classifications.</title>
        <authorList>
            <person name="Rinke C."/>
            <person name="Chuvochina M."/>
            <person name="Mussig A.J."/>
            <person name="Chaumeil P.-A."/>
            <person name="Waite D.W."/>
            <person name="Whitman W.B."/>
            <person name="Parks D.H."/>
            <person name="Hugenholtz P."/>
        </authorList>
    </citation>
    <scope>NUCLEOTIDE SEQUENCE [LARGE SCALE GENOMIC DNA]</scope>
</reference>
<accession>A0A7J4JLH0</accession>
<dbReference type="Proteomes" id="UP000564964">
    <property type="component" value="Unassembled WGS sequence"/>
</dbReference>
<comment type="similarity">
    <text evidence="1">Belongs to the universal ribosomal protein uL1 family.</text>
</comment>
<reference evidence="6" key="3">
    <citation type="submission" date="2021-05" db="EMBL/GenBank/DDBJ databases">
        <title>Protein family content uncovers lineage relationships and bacterial pathway maintenance mechanisms in DPANN archaea.</title>
        <authorList>
            <person name="Castelle C.J."/>
            <person name="Meheust R."/>
            <person name="Jaffe A.L."/>
            <person name="Seitz K."/>
            <person name="Gong X."/>
            <person name="Baker B.J."/>
            <person name="Banfield J.F."/>
        </authorList>
    </citation>
    <scope>NUCLEOTIDE SEQUENCE</scope>
    <source>
        <strain evidence="6">RIFCSPLOWO2_01_FULL_58_19</strain>
    </source>
</reference>
<dbReference type="SUPFAM" id="SSF56808">
    <property type="entry name" value="Ribosomal protein L1"/>
    <property type="match status" value="1"/>
</dbReference>
<dbReference type="Proteomes" id="UP000678237">
    <property type="component" value="Unassembled WGS sequence"/>
</dbReference>
<dbReference type="CDD" id="cd00403">
    <property type="entry name" value="Ribosomal_L1"/>
    <property type="match status" value="1"/>
</dbReference>
<dbReference type="InterPro" id="IPR028364">
    <property type="entry name" value="Ribosomal_uL1/biogenesis"/>
</dbReference>
<dbReference type="EMBL" id="DUGH01000039">
    <property type="protein sequence ID" value="HIH16106.1"/>
    <property type="molecule type" value="Genomic_DNA"/>
</dbReference>
<feature type="region of interest" description="Disordered" evidence="4">
    <location>
        <begin position="230"/>
        <end position="277"/>
    </location>
</feature>
<sequence length="277" mass="30024">MEEREILEAVKLMRESSPPRKFTQSVEFGINFKGVDFKKATNRVSVDVTLPFGTGQAAQAKVLVFVKDRNFAEQLKEKGIPFLLEADLEKLGKKEGEKLANDYDGFLAEGAVMLVVAKCLGQTLAPKRKMPKPMQPSVAEYEKFVAGMASSVKVSNNKGKFMPVVQLLIGSEKSEDQQLVANALAVYNAVLPVLEKKKHNIKNAFVKLTMGPCVKIGAFYRKLDKEKLARKAAAETKKASEPVEAKAKAAKKSKAKKAAKAAAPATAAEPAEGGDAQ</sequence>
<proteinExistence type="inferred from homology"/>
<evidence type="ECO:0000313" key="5">
    <source>
        <dbReference type="EMBL" id="HIH16106.1"/>
    </source>
</evidence>
<dbReference type="PANTHER" id="PTHR36427">
    <property type="entry name" value="54S RIBOSOMAL PROTEIN L1, MITOCHONDRIAL"/>
    <property type="match status" value="1"/>
</dbReference>
<evidence type="ECO:0000256" key="4">
    <source>
        <dbReference type="SAM" id="MobiDB-lite"/>
    </source>
</evidence>
<name>A0A7J4JLH0_9ARCH</name>
<evidence type="ECO:0000256" key="1">
    <source>
        <dbReference type="ARBA" id="ARBA00010531"/>
    </source>
</evidence>
<feature type="compositionally biased region" description="Low complexity" evidence="4">
    <location>
        <begin position="260"/>
        <end position="271"/>
    </location>
</feature>
<dbReference type="PANTHER" id="PTHR36427:SF3">
    <property type="entry name" value="LARGE RIBOSOMAL SUBUNIT PROTEIN UL1M"/>
    <property type="match status" value="1"/>
</dbReference>